<name>A0AAP2Z2C3_9EURY</name>
<evidence type="ECO:0000313" key="2">
    <source>
        <dbReference type="EMBL" id="MCU4743937.1"/>
    </source>
</evidence>
<comment type="caution">
    <text evidence="2">The sequence shown here is derived from an EMBL/GenBank/DDBJ whole genome shotgun (WGS) entry which is preliminary data.</text>
</comment>
<dbReference type="Proteomes" id="UP001321018">
    <property type="component" value="Unassembled WGS sequence"/>
</dbReference>
<dbReference type="EMBL" id="JAOPKA010000019">
    <property type="protein sequence ID" value="MCU4743937.1"/>
    <property type="molecule type" value="Genomic_DNA"/>
</dbReference>
<organism evidence="2 3">
    <name type="scientific">Natronoglomus mannanivorans</name>
    <dbReference type="NCBI Taxonomy" id="2979990"/>
    <lineage>
        <taxon>Archaea</taxon>
        <taxon>Methanobacteriati</taxon>
        <taxon>Methanobacteriota</taxon>
        <taxon>Stenosarchaea group</taxon>
        <taxon>Halobacteria</taxon>
        <taxon>Halobacteriales</taxon>
        <taxon>Natrialbaceae</taxon>
        <taxon>Natronoglomus</taxon>
    </lineage>
</organism>
<evidence type="ECO:0000313" key="3">
    <source>
        <dbReference type="Proteomes" id="UP001321018"/>
    </source>
</evidence>
<dbReference type="Pfam" id="PF18545">
    <property type="entry name" value="HalOD1"/>
    <property type="match status" value="1"/>
</dbReference>
<protein>
    <recommendedName>
        <fullName evidence="1">Halobacterial output domain-containing protein</fullName>
    </recommendedName>
</protein>
<reference evidence="2" key="1">
    <citation type="submission" date="2022-09" db="EMBL/GenBank/DDBJ databases">
        <title>Enrichment on poylsaccharides allowed isolation of novel metabolic and taxonomic groups of Haloarchaea.</title>
        <authorList>
            <person name="Sorokin D.Y."/>
            <person name="Elcheninov A.G."/>
            <person name="Khizhniak T.V."/>
            <person name="Kolganova T.V."/>
            <person name="Kublanov I.V."/>
        </authorList>
    </citation>
    <scope>NUCLEOTIDE SEQUENCE</scope>
    <source>
        <strain evidence="2">AArc-xg1-1</strain>
    </source>
</reference>
<evidence type="ECO:0000259" key="1">
    <source>
        <dbReference type="Pfam" id="PF18545"/>
    </source>
</evidence>
<dbReference type="InterPro" id="IPR040624">
    <property type="entry name" value="HalOD1"/>
</dbReference>
<dbReference type="RefSeq" id="WP_338005747.1">
    <property type="nucleotide sequence ID" value="NZ_JAOPKA010000019.1"/>
</dbReference>
<sequence length="91" mass="10043">MPESPHDRSNAGPQAYRTDGYSMISTRVVLVIADETGTEIDALPTLYETINPEALDQLVESATDRAVSVTFEYYNHRITVTGDGEIDVRPV</sequence>
<dbReference type="AlphaFoldDB" id="A0AAP2Z2C3"/>
<accession>A0AAP2Z2C3</accession>
<gene>
    <name evidence="2" type="ORF">OB960_21365</name>
</gene>
<feature type="domain" description="Halobacterial output" evidence="1">
    <location>
        <begin position="23"/>
        <end position="90"/>
    </location>
</feature>
<proteinExistence type="predicted"/>